<name>A0A9P6IMR7_9FUNG</name>
<dbReference type="AlphaFoldDB" id="A0A9P6IMR7"/>
<comment type="caution">
    <text evidence="1">The sequence shown here is derived from an EMBL/GenBank/DDBJ whole genome shotgun (WGS) entry which is preliminary data.</text>
</comment>
<evidence type="ECO:0000313" key="1">
    <source>
        <dbReference type="EMBL" id="KAF9938686.1"/>
    </source>
</evidence>
<feature type="non-terminal residue" evidence="1">
    <location>
        <position position="1"/>
    </location>
</feature>
<keyword evidence="2" id="KW-1185">Reference proteome</keyword>
<sequence>IQAAEPIFMSLFDQRTFNMLSPHNVTSRPGPIDFHFSYQGRLPADALDENDIALAELMNELLEAYCLGHEDDPLASLNRRV</sequence>
<organism evidence="1 2">
    <name type="scientific">Modicella reniformis</name>
    <dbReference type="NCBI Taxonomy" id="1440133"/>
    <lineage>
        <taxon>Eukaryota</taxon>
        <taxon>Fungi</taxon>
        <taxon>Fungi incertae sedis</taxon>
        <taxon>Mucoromycota</taxon>
        <taxon>Mortierellomycotina</taxon>
        <taxon>Mortierellomycetes</taxon>
        <taxon>Mortierellales</taxon>
        <taxon>Mortierellaceae</taxon>
        <taxon>Modicella</taxon>
    </lineage>
</organism>
<reference evidence="1" key="1">
    <citation type="journal article" date="2020" name="Fungal Divers.">
        <title>Resolving the Mortierellaceae phylogeny through synthesis of multi-gene phylogenetics and phylogenomics.</title>
        <authorList>
            <person name="Vandepol N."/>
            <person name="Liber J."/>
            <person name="Desiro A."/>
            <person name="Na H."/>
            <person name="Kennedy M."/>
            <person name="Barry K."/>
            <person name="Grigoriev I.V."/>
            <person name="Miller A.N."/>
            <person name="O'Donnell K."/>
            <person name="Stajich J.E."/>
            <person name="Bonito G."/>
        </authorList>
    </citation>
    <scope>NUCLEOTIDE SEQUENCE</scope>
    <source>
        <strain evidence="1">MES-2147</strain>
    </source>
</reference>
<proteinExistence type="predicted"/>
<dbReference type="EMBL" id="JAAAHW010009585">
    <property type="protein sequence ID" value="KAF9938686.1"/>
    <property type="molecule type" value="Genomic_DNA"/>
</dbReference>
<protein>
    <submittedName>
        <fullName evidence="1">Uncharacterized protein</fullName>
    </submittedName>
</protein>
<evidence type="ECO:0000313" key="2">
    <source>
        <dbReference type="Proteomes" id="UP000749646"/>
    </source>
</evidence>
<gene>
    <name evidence="1" type="ORF">BGZ65_012425</name>
</gene>
<dbReference type="Proteomes" id="UP000749646">
    <property type="component" value="Unassembled WGS sequence"/>
</dbReference>
<accession>A0A9P6IMR7</accession>